<name>A0ABU4R8V3_9FLAO</name>
<feature type="transmembrane region" description="Helical" evidence="1">
    <location>
        <begin position="7"/>
        <end position="25"/>
    </location>
</feature>
<reference evidence="2 3" key="1">
    <citation type="submission" date="2023-11" db="EMBL/GenBank/DDBJ databases">
        <title>Unpublished Manusciprt.</title>
        <authorList>
            <person name="Saticioglu I.B."/>
            <person name="Ay H."/>
            <person name="Ajmi N."/>
            <person name="Altun S."/>
            <person name="Duman M."/>
        </authorList>
    </citation>
    <scope>NUCLEOTIDE SEQUENCE [LARGE SCALE GENOMIC DNA]</scope>
    <source>
        <strain evidence="2 3">Fl-318</strain>
    </source>
</reference>
<organism evidence="2 3">
    <name type="scientific">Flavobacterium cupriresistens</name>
    <dbReference type="NCBI Taxonomy" id="2893885"/>
    <lineage>
        <taxon>Bacteria</taxon>
        <taxon>Pseudomonadati</taxon>
        <taxon>Bacteroidota</taxon>
        <taxon>Flavobacteriia</taxon>
        <taxon>Flavobacteriales</taxon>
        <taxon>Flavobacteriaceae</taxon>
        <taxon>Flavobacterium</taxon>
    </lineage>
</organism>
<comment type="caution">
    <text evidence="2">The sequence shown here is derived from an EMBL/GenBank/DDBJ whole genome shotgun (WGS) entry which is preliminary data.</text>
</comment>
<dbReference type="Proteomes" id="UP001273350">
    <property type="component" value="Unassembled WGS sequence"/>
</dbReference>
<dbReference type="EMBL" id="JAWXVI010000001">
    <property type="protein sequence ID" value="MDX6188079.1"/>
    <property type="molecule type" value="Genomic_DNA"/>
</dbReference>
<dbReference type="RefSeq" id="WP_230002517.1">
    <property type="nucleotide sequence ID" value="NZ_CP087134.1"/>
</dbReference>
<evidence type="ECO:0000313" key="3">
    <source>
        <dbReference type="Proteomes" id="UP001273350"/>
    </source>
</evidence>
<gene>
    <name evidence="2" type="ORF">SGQ83_01860</name>
</gene>
<evidence type="ECO:0000313" key="2">
    <source>
        <dbReference type="EMBL" id="MDX6188079.1"/>
    </source>
</evidence>
<keyword evidence="1" id="KW-1133">Transmembrane helix</keyword>
<sequence>MNKAVKYATNGAVIFGLGNAAINIFQQLSNQNAGQKFDWINLLKSFGTGALVGGTGGFAIGLIRDNKMSKVIASVGNVSKYLNRTLNYYKDDNTLLLEKAEKVRKKLDSKFNKELANYPNLNGSITKDTSIYGSDIDIQIPFKRDFGSIENVYYTVSDFIFDEFQDTKLVGIREQKHSIGLEFNIGNEIKRIDVIPLRQIDNNSGDTYLYVNNTGFFEKPTYKKTNYLKQLKKMQFSTKEKKIVRLLKVWKVENNLKLKSIHIEFLVKKAFEKKQIPYGIEKCLLETINFLAENIMFIKIIDPANTNNIISNSLTYKEKESISEFCYKMIENITQDERNIIDYFPSLESKILNF</sequence>
<evidence type="ECO:0000256" key="1">
    <source>
        <dbReference type="SAM" id="Phobius"/>
    </source>
</evidence>
<feature type="transmembrane region" description="Helical" evidence="1">
    <location>
        <begin position="45"/>
        <end position="63"/>
    </location>
</feature>
<keyword evidence="1" id="KW-0812">Transmembrane</keyword>
<evidence type="ECO:0008006" key="4">
    <source>
        <dbReference type="Google" id="ProtNLM"/>
    </source>
</evidence>
<keyword evidence="1" id="KW-0472">Membrane</keyword>
<accession>A0ABU4R8V3</accession>
<keyword evidence="3" id="KW-1185">Reference proteome</keyword>
<protein>
    <recommendedName>
        <fullName evidence="4">Nucleotidyltransferase</fullName>
    </recommendedName>
</protein>
<proteinExistence type="predicted"/>